<feature type="compositionally biased region" description="Basic residues" evidence="2">
    <location>
        <begin position="188"/>
        <end position="199"/>
    </location>
</feature>
<feature type="coiled-coil region" evidence="1">
    <location>
        <begin position="113"/>
        <end position="147"/>
    </location>
</feature>
<feature type="compositionally biased region" description="Basic and acidic residues" evidence="2">
    <location>
        <begin position="343"/>
        <end position="352"/>
    </location>
</feature>
<evidence type="ECO:0000259" key="4">
    <source>
        <dbReference type="Pfam" id="PF14529"/>
    </source>
</evidence>
<feature type="compositionally biased region" description="Low complexity" evidence="2">
    <location>
        <begin position="448"/>
        <end position="464"/>
    </location>
</feature>
<dbReference type="Proteomes" id="UP001162164">
    <property type="component" value="Unassembled WGS sequence"/>
</dbReference>
<dbReference type="InterPro" id="IPR036691">
    <property type="entry name" value="Endo/exonu/phosph_ase_sf"/>
</dbReference>
<feature type="region of interest" description="Disordered" evidence="2">
    <location>
        <begin position="149"/>
        <end position="245"/>
    </location>
</feature>
<accession>A0ABQ9JGG2</accession>
<evidence type="ECO:0000256" key="2">
    <source>
        <dbReference type="SAM" id="MobiDB-lite"/>
    </source>
</evidence>
<dbReference type="InterPro" id="IPR000477">
    <property type="entry name" value="RT_dom"/>
</dbReference>
<feature type="region of interest" description="Disordered" evidence="2">
    <location>
        <begin position="1"/>
        <end position="39"/>
    </location>
</feature>
<dbReference type="PANTHER" id="PTHR33273">
    <property type="entry name" value="DOMAIN-CONTAINING PROTEIN, PUTATIVE-RELATED"/>
    <property type="match status" value="1"/>
</dbReference>
<dbReference type="EMBL" id="JAPWTJ010000586">
    <property type="protein sequence ID" value="KAJ8977115.1"/>
    <property type="molecule type" value="Genomic_DNA"/>
</dbReference>
<reference evidence="5" key="1">
    <citation type="journal article" date="2023" name="Insect Mol. Biol.">
        <title>Genome sequencing provides insights into the evolution of gene families encoding plant cell wall-degrading enzymes in longhorned beetles.</title>
        <authorList>
            <person name="Shin N.R."/>
            <person name="Okamura Y."/>
            <person name="Kirsch R."/>
            <person name="Pauchet Y."/>
        </authorList>
    </citation>
    <scope>NUCLEOTIDE SEQUENCE</scope>
    <source>
        <strain evidence="5">MMC_N1</strain>
    </source>
</reference>
<dbReference type="PROSITE" id="PS00726">
    <property type="entry name" value="AP_NUCLEASE_F1_1"/>
    <property type="match status" value="1"/>
</dbReference>
<evidence type="ECO:0008006" key="7">
    <source>
        <dbReference type="Google" id="ProtNLM"/>
    </source>
</evidence>
<gene>
    <name evidence="5" type="ORF">NQ317_005243</name>
</gene>
<feature type="compositionally biased region" description="Basic and acidic residues" evidence="2">
    <location>
        <begin position="275"/>
        <end position="297"/>
    </location>
</feature>
<dbReference type="Gene3D" id="3.60.10.10">
    <property type="entry name" value="Endonuclease/exonuclease/phosphatase"/>
    <property type="match status" value="1"/>
</dbReference>
<dbReference type="InterPro" id="IPR005135">
    <property type="entry name" value="Endo/exonuclease/phosphatase"/>
</dbReference>
<proteinExistence type="predicted"/>
<feature type="domain" description="Reverse transcriptase" evidence="3">
    <location>
        <begin position="953"/>
        <end position="1062"/>
    </location>
</feature>
<feature type="domain" description="Endonuclease/exonuclease/phosphatase" evidence="4">
    <location>
        <begin position="632"/>
        <end position="741"/>
    </location>
</feature>
<feature type="compositionally biased region" description="Polar residues" evidence="2">
    <location>
        <begin position="219"/>
        <end position="230"/>
    </location>
</feature>
<name>A0ABQ9JGG2_9CUCU</name>
<feature type="region of interest" description="Disordered" evidence="2">
    <location>
        <begin position="1188"/>
        <end position="1247"/>
    </location>
</feature>
<dbReference type="InterPro" id="IPR020847">
    <property type="entry name" value="AP_endonuclease_F1_BS"/>
</dbReference>
<organism evidence="5 6">
    <name type="scientific">Molorchus minor</name>
    <dbReference type="NCBI Taxonomy" id="1323400"/>
    <lineage>
        <taxon>Eukaryota</taxon>
        <taxon>Metazoa</taxon>
        <taxon>Ecdysozoa</taxon>
        <taxon>Arthropoda</taxon>
        <taxon>Hexapoda</taxon>
        <taxon>Insecta</taxon>
        <taxon>Pterygota</taxon>
        <taxon>Neoptera</taxon>
        <taxon>Endopterygota</taxon>
        <taxon>Coleoptera</taxon>
        <taxon>Polyphaga</taxon>
        <taxon>Cucujiformia</taxon>
        <taxon>Chrysomeloidea</taxon>
        <taxon>Cerambycidae</taxon>
        <taxon>Lamiinae</taxon>
        <taxon>Monochamini</taxon>
        <taxon>Molorchus</taxon>
    </lineage>
</organism>
<feature type="compositionally biased region" description="Basic residues" evidence="2">
    <location>
        <begin position="491"/>
        <end position="500"/>
    </location>
</feature>
<evidence type="ECO:0000313" key="6">
    <source>
        <dbReference type="Proteomes" id="UP001162164"/>
    </source>
</evidence>
<feature type="region of interest" description="Disordered" evidence="2">
    <location>
        <begin position="84"/>
        <end position="112"/>
    </location>
</feature>
<evidence type="ECO:0000259" key="3">
    <source>
        <dbReference type="Pfam" id="PF00078"/>
    </source>
</evidence>
<feature type="compositionally biased region" description="Low complexity" evidence="2">
    <location>
        <begin position="503"/>
        <end position="512"/>
    </location>
</feature>
<keyword evidence="6" id="KW-1185">Reference proteome</keyword>
<protein>
    <recommendedName>
        <fullName evidence="7">Reverse transcriptase</fullName>
    </recommendedName>
</protein>
<feature type="compositionally biased region" description="Basic and acidic residues" evidence="2">
    <location>
        <begin position="1"/>
        <end position="12"/>
    </location>
</feature>
<feature type="compositionally biased region" description="Polar residues" evidence="2">
    <location>
        <begin position="468"/>
        <end position="490"/>
    </location>
</feature>
<feature type="region of interest" description="Disordered" evidence="2">
    <location>
        <begin position="265"/>
        <end position="369"/>
    </location>
</feature>
<dbReference type="PANTHER" id="PTHR33273:SF2">
    <property type="entry name" value="ENDONUCLEASE_EXONUCLEASE_PHOSPHATASE DOMAIN-CONTAINING PROTEIN"/>
    <property type="match status" value="1"/>
</dbReference>
<dbReference type="SUPFAM" id="SSF56219">
    <property type="entry name" value="DNase I-like"/>
    <property type="match status" value="1"/>
</dbReference>
<keyword evidence="1" id="KW-0175">Coiled coil</keyword>
<feature type="compositionally biased region" description="Basic residues" evidence="2">
    <location>
        <begin position="13"/>
        <end position="24"/>
    </location>
</feature>
<dbReference type="Pfam" id="PF00078">
    <property type="entry name" value="RVT_1"/>
    <property type="match status" value="1"/>
</dbReference>
<dbReference type="Pfam" id="PF14529">
    <property type="entry name" value="Exo_endo_phos_2"/>
    <property type="match status" value="1"/>
</dbReference>
<feature type="compositionally biased region" description="Basic and acidic residues" evidence="2">
    <location>
        <begin position="520"/>
        <end position="552"/>
    </location>
</feature>
<feature type="region of interest" description="Disordered" evidence="2">
    <location>
        <begin position="438"/>
        <end position="552"/>
    </location>
</feature>
<sequence>SQARHQEAEIRYKRPKMNPFRHRSSRPERTSSKRASKLSGIPVIVQSVEANQLEKPSDHRSRVLSKLVARLNLWPTLYSLRQTQKINRRQPGKIPAKKMAGGPSRDNEPPSSLEMLQEQLSDARQQNQKLLETIEELKQMMEITKMRADAAAVQAHTPPADPPAEKFAAARNSAPAEKSADFIPTKTRSQRRKNAKRTKRDNPTSSSDSEMETEDNQPAPDSQTAGLATQTPTPAPPPKVRVPPIILRTKDHWTWLARTLKEKKSNYTGQANHGRHQDPPSHDHGLPRNYEDSERRQGPIPHVLPAGGQTTTCGNPWTTRGPPGNGDHGRSSRSGIRPVQGPKDAKPGHENQDATGACEAPGKSGKYPNRTETLLYAYSSSRETTSLPGHRTVPPLPAFRACTREVHGSPEMCEVRRRSPFLGLQEALHDPREVRQLRGASSCQLQGAPEVPQEASSEAPSSQAHYAATQTSPKGLPSQANGDSIPQPHQHQLRPGRKRKAADQPAQASPAQTSPPVPHQSDDPDGRDDGQDAGDVRDDGSTVREAPRNELLELADRLEPDVIAIQETKMDSRHELKMRGYKVYRQDRNIRGGGVAVLVKSNITHHQTRAGGLGNLEAIGVEIQLPRREPLHILSCYQPPNAPLLGEDLGDLFPDAQQVIAIGDFNAKSRQWNSRRLNARGRELEGFLDAHPEIRPIAPPEPTQQTANNIPDVLDIALAGNIPYDLSIANHREGSSDHDPILLTVWGTHTDITIHTRKITDWGAFRAHLQTLIHDITLIHNTEELDLAVLNLETDIKTYLVHSTTERQEPRREKCLGQISEEAMDLIRARRAAKRRAWRTRDPADRRVYNQYTRLVREELDSLRQERWNSYLSELDPADPGLWKTQKILRTARRPIPPIHGERGLVYTKQDKAEAFADSLEMQCRENPIDEDLEEWERTRMHCPDPEPWKQEYRKGAVLSPHLFAIYTSDVPKTPRTSIALYADDTAILARSRRARTAIQYLQEAVDQLEGWCDRWKISINAEKSKSVLFRRCYSETPGNDHVTYGGENVPWTDSVKYLGVTMDRSLTWRMHIESTVAQGKACFHKLYPMIGRHSQLDLRNKLLLIRQVIQSQLTYAATAWGYAASSYQKRLQSVENIALRCAVNAPRFVRNADIIRDLQYTTTTDTIKERATKLYAKIDAHHNPLVRAASDYDPGGPHRHRRPRMQLNRQSLSYRGLKIPDNIVHPTPPTLQRGYAPEQSQTDIKS</sequence>
<comment type="caution">
    <text evidence="5">The sequence shown here is derived from an EMBL/GenBank/DDBJ whole genome shotgun (WGS) entry which is preliminary data.</text>
</comment>
<evidence type="ECO:0000313" key="5">
    <source>
        <dbReference type="EMBL" id="KAJ8977115.1"/>
    </source>
</evidence>
<feature type="non-terminal residue" evidence="5">
    <location>
        <position position="1"/>
    </location>
</feature>
<feature type="compositionally biased region" description="Polar residues" evidence="2">
    <location>
        <begin position="308"/>
        <end position="318"/>
    </location>
</feature>
<evidence type="ECO:0000256" key="1">
    <source>
        <dbReference type="SAM" id="Coils"/>
    </source>
</evidence>